<dbReference type="AlphaFoldDB" id="A0A1F6LLF5"/>
<dbReference type="InterPro" id="IPR036034">
    <property type="entry name" value="PDZ_sf"/>
</dbReference>
<reference evidence="3 4" key="1">
    <citation type="journal article" date="2016" name="Nat. Commun.">
        <title>Thousands of microbial genomes shed light on interconnected biogeochemical processes in an aquifer system.</title>
        <authorList>
            <person name="Anantharaman K."/>
            <person name="Brown C.T."/>
            <person name="Hug L.A."/>
            <person name="Sharon I."/>
            <person name="Castelle C.J."/>
            <person name="Probst A.J."/>
            <person name="Thomas B.C."/>
            <person name="Singh A."/>
            <person name="Wilkins M.J."/>
            <person name="Karaoz U."/>
            <person name="Brodie E.L."/>
            <person name="Williams K.H."/>
            <person name="Hubbard S.S."/>
            <person name="Banfield J.F."/>
        </authorList>
    </citation>
    <scope>NUCLEOTIDE SEQUENCE [LARGE SCALE GENOMIC DNA]</scope>
</reference>
<proteinExistence type="predicted"/>
<dbReference type="Proteomes" id="UP000177067">
    <property type="component" value="Unassembled WGS sequence"/>
</dbReference>
<dbReference type="PROSITE" id="PS50106">
    <property type="entry name" value="PDZ"/>
    <property type="match status" value="1"/>
</dbReference>
<evidence type="ECO:0000256" key="1">
    <source>
        <dbReference type="SAM" id="Coils"/>
    </source>
</evidence>
<feature type="coiled-coil region" evidence="1">
    <location>
        <begin position="416"/>
        <end position="443"/>
    </location>
</feature>
<comment type="caution">
    <text evidence="3">The sequence shown here is derived from an EMBL/GenBank/DDBJ whole genome shotgun (WGS) entry which is preliminary data.</text>
</comment>
<dbReference type="Pfam" id="PF17820">
    <property type="entry name" value="PDZ_6"/>
    <property type="match status" value="1"/>
</dbReference>
<protein>
    <recommendedName>
        <fullName evidence="2">PDZ domain-containing protein</fullName>
    </recommendedName>
</protein>
<sequence length="472" mass="54272">MSKSDQFNPEATNTQTFTKELINTEKEQDQNIPHCVYIILEIIPGSPAEKAGLKIGDEILSIDGKPTTTVEGWFDHAHKKADQPMILKVRDNGIEKDIILTQEYLPAENRYRAGFMFQSELRPEEKIETLDLGDYIVLRYHGKMYDANGKETCSYQYDLDKDTTQRSGLNEKNQTDSVRRLRSFILQSPKEEQKKIDILARFNPKNVPVYIAQKSGTKTTGIHERNKNEVILQRPGGNFYDVHILLHELRHTQQEDNPSLHKLGSFYVNEESLKNENIDNPLIQLNPDSLVNKLKIISKLAGLNGLEKLLNDSSILKKLWNIIEEHQDKMDFGKEIPDILAVEISPGVTIKDLLMLPTRVIERDAEFGALIAERKIRQETGIDLFDLYRNYAHENKIKNHAFMILENIRSATNISEEEKIKTKNEIEKQIKELEKNGINLTLIQSVRAYMYSIGATPEIIRKYLEANEKNEA</sequence>
<feature type="domain" description="PDZ" evidence="2">
    <location>
        <begin position="38"/>
        <end position="72"/>
    </location>
</feature>
<dbReference type="SMART" id="SM00228">
    <property type="entry name" value="PDZ"/>
    <property type="match status" value="1"/>
</dbReference>
<gene>
    <name evidence="3" type="ORF">A2725_04585</name>
</gene>
<keyword evidence="1" id="KW-0175">Coiled coil</keyword>
<name>A0A1F6LLF5_9BACT</name>
<evidence type="ECO:0000313" key="4">
    <source>
        <dbReference type="Proteomes" id="UP000177067"/>
    </source>
</evidence>
<dbReference type="InterPro" id="IPR001478">
    <property type="entry name" value="PDZ"/>
</dbReference>
<dbReference type="SUPFAM" id="SSF50156">
    <property type="entry name" value="PDZ domain-like"/>
    <property type="match status" value="1"/>
</dbReference>
<evidence type="ECO:0000259" key="2">
    <source>
        <dbReference type="PROSITE" id="PS50106"/>
    </source>
</evidence>
<dbReference type="InterPro" id="IPR041489">
    <property type="entry name" value="PDZ_6"/>
</dbReference>
<evidence type="ECO:0000313" key="3">
    <source>
        <dbReference type="EMBL" id="OGH60212.1"/>
    </source>
</evidence>
<dbReference type="EMBL" id="MFPS01000001">
    <property type="protein sequence ID" value="OGH60212.1"/>
    <property type="molecule type" value="Genomic_DNA"/>
</dbReference>
<organism evidence="3 4">
    <name type="scientific">Candidatus Magasanikbacteria bacterium RIFCSPHIGHO2_01_FULL_33_34</name>
    <dbReference type="NCBI Taxonomy" id="1798671"/>
    <lineage>
        <taxon>Bacteria</taxon>
        <taxon>Candidatus Magasanikiibacteriota</taxon>
    </lineage>
</organism>
<dbReference type="Gene3D" id="2.30.42.10">
    <property type="match status" value="1"/>
</dbReference>
<accession>A0A1F6LLF5</accession>